<evidence type="ECO:0000313" key="6">
    <source>
        <dbReference type="EMBL" id="KAH7111222.1"/>
    </source>
</evidence>
<dbReference type="OrthoDB" id="4927065at2759"/>
<dbReference type="EMBL" id="JAGMUV010000042">
    <property type="protein sequence ID" value="KAH7111222.1"/>
    <property type="molecule type" value="Genomic_DNA"/>
</dbReference>
<dbReference type="Gene3D" id="3.40.47.10">
    <property type="match status" value="1"/>
</dbReference>
<dbReference type="GO" id="GO:0006633">
    <property type="term" value="P:fatty acid biosynthetic process"/>
    <property type="evidence" value="ECO:0007669"/>
    <property type="project" value="TreeGrafter"/>
</dbReference>
<keyword evidence="7" id="KW-1185">Reference proteome</keyword>
<keyword evidence="1" id="KW-0596">Phosphopantetheine</keyword>
<dbReference type="AlphaFoldDB" id="A0A9P9D2H8"/>
<dbReference type="PANTHER" id="PTHR43775:SF51">
    <property type="entry name" value="INACTIVE PHENOLPHTHIOCEROL SYNTHESIS POLYKETIDE SYNTHASE TYPE I PKS1-RELATED"/>
    <property type="match status" value="1"/>
</dbReference>
<keyword evidence="2" id="KW-0597">Phosphoprotein</keyword>
<protein>
    <submittedName>
        <fullName evidence="6">Polyketide synthase</fullName>
    </submittedName>
</protein>
<reference evidence="6" key="1">
    <citation type="journal article" date="2021" name="Nat. Commun.">
        <title>Genetic determinants of endophytism in the Arabidopsis root mycobiome.</title>
        <authorList>
            <person name="Mesny F."/>
            <person name="Miyauchi S."/>
            <person name="Thiergart T."/>
            <person name="Pickel B."/>
            <person name="Atanasova L."/>
            <person name="Karlsson M."/>
            <person name="Huettel B."/>
            <person name="Barry K.W."/>
            <person name="Haridas S."/>
            <person name="Chen C."/>
            <person name="Bauer D."/>
            <person name="Andreopoulos W."/>
            <person name="Pangilinan J."/>
            <person name="LaButti K."/>
            <person name="Riley R."/>
            <person name="Lipzen A."/>
            <person name="Clum A."/>
            <person name="Drula E."/>
            <person name="Henrissat B."/>
            <person name="Kohler A."/>
            <person name="Grigoriev I.V."/>
            <person name="Martin F.M."/>
            <person name="Hacquard S."/>
        </authorList>
    </citation>
    <scope>NUCLEOTIDE SEQUENCE</scope>
    <source>
        <strain evidence="6">MPI-CAGE-AT-0147</strain>
    </source>
</reference>
<evidence type="ECO:0000256" key="1">
    <source>
        <dbReference type="ARBA" id="ARBA00022450"/>
    </source>
</evidence>
<dbReference type="SUPFAM" id="SSF52151">
    <property type="entry name" value="FabD/lysophospholipase-like"/>
    <property type="match status" value="1"/>
</dbReference>
<dbReference type="InterPro" id="IPR050091">
    <property type="entry name" value="PKS_NRPS_Biosynth_Enz"/>
</dbReference>
<dbReference type="PANTHER" id="PTHR43775">
    <property type="entry name" value="FATTY ACID SYNTHASE"/>
    <property type="match status" value="1"/>
</dbReference>
<dbReference type="InterPro" id="IPR032821">
    <property type="entry name" value="PKS_assoc"/>
</dbReference>
<organism evidence="6 7">
    <name type="scientific">Dactylonectria macrodidyma</name>
    <dbReference type="NCBI Taxonomy" id="307937"/>
    <lineage>
        <taxon>Eukaryota</taxon>
        <taxon>Fungi</taxon>
        <taxon>Dikarya</taxon>
        <taxon>Ascomycota</taxon>
        <taxon>Pezizomycotina</taxon>
        <taxon>Sordariomycetes</taxon>
        <taxon>Hypocreomycetidae</taxon>
        <taxon>Hypocreales</taxon>
        <taxon>Nectriaceae</taxon>
        <taxon>Dactylonectria</taxon>
    </lineage>
</organism>
<evidence type="ECO:0000259" key="4">
    <source>
        <dbReference type="Pfam" id="PF00698"/>
    </source>
</evidence>
<dbReference type="Gene3D" id="3.30.70.3290">
    <property type="match status" value="1"/>
</dbReference>
<dbReference type="SUPFAM" id="SSF53901">
    <property type="entry name" value="Thiolase-like"/>
    <property type="match status" value="1"/>
</dbReference>
<feature type="domain" description="Polyketide synthase C-terminal extension" evidence="5">
    <location>
        <begin position="22"/>
        <end position="141"/>
    </location>
</feature>
<proteinExistence type="predicted"/>
<feature type="domain" description="Malonyl-CoA:ACP transacylase (MAT)" evidence="4">
    <location>
        <begin position="183"/>
        <end position="218"/>
    </location>
</feature>
<gene>
    <name evidence="6" type="ORF">EDB81DRAFT_671672</name>
</gene>
<keyword evidence="3" id="KW-0808">Transferase</keyword>
<accession>A0A9P9D2H8</accession>
<dbReference type="GO" id="GO:0004312">
    <property type="term" value="F:fatty acid synthase activity"/>
    <property type="evidence" value="ECO:0007669"/>
    <property type="project" value="TreeGrafter"/>
</dbReference>
<dbReference type="Proteomes" id="UP000738349">
    <property type="component" value="Unassembled WGS sequence"/>
</dbReference>
<evidence type="ECO:0000256" key="3">
    <source>
        <dbReference type="ARBA" id="ARBA00022679"/>
    </source>
</evidence>
<dbReference type="InterPro" id="IPR016035">
    <property type="entry name" value="Acyl_Trfase/lysoPLipase"/>
</dbReference>
<name>A0A9P9D2H8_9HYPO</name>
<evidence type="ECO:0000259" key="5">
    <source>
        <dbReference type="Pfam" id="PF16197"/>
    </source>
</evidence>
<sequence length="246" mass="27482">MLKVVLALRHDTLPRTLHVSEPMPSVDWQGANMALVQQNRPWLPREGHLRRAGVSSFGIGGTNAHAIVEEAPGKTQDGSDEIRQNSPRLSQPRLLPFVLSGHTDSALSQQIRRLQLHLEDRTSTARLADVSYSLATTRTHLRRRLVLMAQDETELLEKLAIVPPTAIRTPIDHGREPPTLAILFTGQGSQWLGMGKNLAATFPVFREALDELASHFDPPLETPGVPTCLQFNRKHVPRPSHKQWRT</sequence>
<dbReference type="InterPro" id="IPR001227">
    <property type="entry name" value="Ac_transferase_dom_sf"/>
</dbReference>
<dbReference type="Pfam" id="PF00698">
    <property type="entry name" value="Acyl_transf_1"/>
    <property type="match status" value="1"/>
</dbReference>
<dbReference type="InterPro" id="IPR014043">
    <property type="entry name" value="Acyl_transferase_dom"/>
</dbReference>
<evidence type="ECO:0000256" key="2">
    <source>
        <dbReference type="ARBA" id="ARBA00022553"/>
    </source>
</evidence>
<dbReference type="Gene3D" id="3.40.366.10">
    <property type="entry name" value="Malonyl-Coenzyme A Acyl Carrier Protein, domain 2"/>
    <property type="match status" value="1"/>
</dbReference>
<dbReference type="Pfam" id="PF16197">
    <property type="entry name" value="KAsynt_C_assoc"/>
    <property type="match status" value="1"/>
</dbReference>
<dbReference type="InterPro" id="IPR016039">
    <property type="entry name" value="Thiolase-like"/>
</dbReference>
<evidence type="ECO:0000313" key="7">
    <source>
        <dbReference type="Proteomes" id="UP000738349"/>
    </source>
</evidence>
<comment type="caution">
    <text evidence="6">The sequence shown here is derived from an EMBL/GenBank/DDBJ whole genome shotgun (WGS) entry which is preliminary data.</text>
</comment>